<dbReference type="Pfam" id="PF04248">
    <property type="entry name" value="NTP_transf_9"/>
    <property type="match status" value="1"/>
</dbReference>
<name>A0ABW3IEI5_9FLAO</name>
<evidence type="ECO:0000259" key="1">
    <source>
        <dbReference type="Pfam" id="PF04248"/>
    </source>
</evidence>
<comment type="caution">
    <text evidence="2">The sequence shown here is derived from an EMBL/GenBank/DDBJ whole genome shotgun (WGS) entry which is preliminary data.</text>
</comment>
<protein>
    <submittedName>
        <fullName evidence="2">DUF427 domain-containing protein</fullName>
    </submittedName>
</protein>
<organism evidence="2 3">
    <name type="scientific">Salinimicrobium gaetbulicola</name>
    <dbReference type="NCBI Taxonomy" id="999702"/>
    <lineage>
        <taxon>Bacteria</taxon>
        <taxon>Pseudomonadati</taxon>
        <taxon>Bacteroidota</taxon>
        <taxon>Flavobacteriia</taxon>
        <taxon>Flavobacteriales</taxon>
        <taxon>Flavobacteriaceae</taxon>
        <taxon>Salinimicrobium</taxon>
    </lineage>
</organism>
<dbReference type="InterPro" id="IPR038694">
    <property type="entry name" value="DUF427_sf"/>
</dbReference>
<feature type="domain" description="DUF427" evidence="1">
    <location>
        <begin position="1"/>
        <end position="85"/>
    </location>
</feature>
<gene>
    <name evidence="2" type="ORF">ACFQ1G_06965</name>
</gene>
<dbReference type="PANTHER" id="PTHR34310:SF5">
    <property type="entry name" value="DUF427 DOMAIN PROTEIN (AFU_ORTHOLOGUE AFUA_3G02220)"/>
    <property type="match status" value="1"/>
</dbReference>
<proteinExistence type="predicted"/>
<sequence length="92" mass="10551">MKAIWHDTILAESTNTKMVEDKHYFPPDSINSEFFQLSDTHSTSNLGRASYFHIQVGEDNNPDAAWFYPYPQGEGGQIRNYVTFGKGVEFKE</sequence>
<dbReference type="EMBL" id="JBHTJP010000032">
    <property type="protein sequence ID" value="MFD0976526.1"/>
    <property type="molecule type" value="Genomic_DNA"/>
</dbReference>
<evidence type="ECO:0000313" key="3">
    <source>
        <dbReference type="Proteomes" id="UP001597100"/>
    </source>
</evidence>
<keyword evidence="3" id="KW-1185">Reference proteome</keyword>
<dbReference type="Gene3D" id="2.170.150.40">
    <property type="entry name" value="Domain of unknown function (DUF427)"/>
    <property type="match status" value="1"/>
</dbReference>
<evidence type="ECO:0000313" key="2">
    <source>
        <dbReference type="EMBL" id="MFD0976526.1"/>
    </source>
</evidence>
<dbReference type="InterPro" id="IPR007361">
    <property type="entry name" value="DUF427"/>
</dbReference>
<accession>A0ABW3IEI5</accession>
<dbReference type="RefSeq" id="WP_380737933.1">
    <property type="nucleotide sequence ID" value="NZ_JBHTJP010000032.1"/>
</dbReference>
<dbReference type="PANTHER" id="PTHR34310">
    <property type="entry name" value="DUF427 DOMAIN PROTEIN (AFU_ORTHOLOGUE AFUA_3G02220)"/>
    <property type="match status" value="1"/>
</dbReference>
<reference evidence="3" key="1">
    <citation type="journal article" date="2019" name="Int. J. Syst. Evol. Microbiol.">
        <title>The Global Catalogue of Microorganisms (GCM) 10K type strain sequencing project: providing services to taxonomists for standard genome sequencing and annotation.</title>
        <authorList>
            <consortium name="The Broad Institute Genomics Platform"/>
            <consortium name="The Broad Institute Genome Sequencing Center for Infectious Disease"/>
            <person name="Wu L."/>
            <person name="Ma J."/>
        </authorList>
    </citation>
    <scope>NUCLEOTIDE SEQUENCE [LARGE SCALE GENOMIC DNA]</scope>
    <source>
        <strain evidence="3">CCUG 60898</strain>
    </source>
</reference>
<dbReference type="Proteomes" id="UP001597100">
    <property type="component" value="Unassembled WGS sequence"/>
</dbReference>